<feature type="compositionally biased region" description="Polar residues" evidence="1">
    <location>
        <begin position="249"/>
        <end position="262"/>
    </location>
</feature>
<feature type="compositionally biased region" description="Low complexity" evidence="1">
    <location>
        <begin position="180"/>
        <end position="205"/>
    </location>
</feature>
<feature type="compositionally biased region" description="Low complexity" evidence="1">
    <location>
        <begin position="420"/>
        <end position="430"/>
    </location>
</feature>
<reference evidence="2 3" key="1">
    <citation type="submission" date="2020-11" db="EMBL/GenBank/DDBJ databases">
        <title>Kefir isolates.</title>
        <authorList>
            <person name="Marcisauskas S."/>
            <person name="Kim Y."/>
            <person name="Blasche S."/>
        </authorList>
    </citation>
    <scope>NUCLEOTIDE SEQUENCE [LARGE SCALE GENOMIC DNA]</scope>
    <source>
        <strain evidence="2 3">KR</strain>
    </source>
</reference>
<dbReference type="Proteomes" id="UP000777482">
    <property type="component" value="Unassembled WGS sequence"/>
</dbReference>
<feature type="region of interest" description="Disordered" evidence="1">
    <location>
        <begin position="71"/>
        <end position="287"/>
    </location>
</feature>
<accession>A0A9P6VV23</accession>
<proteinExistence type="predicted"/>
<protein>
    <submittedName>
        <fullName evidence="2">Uncharacterized protein</fullName>
    </submittedName>
</protein>
<evidence type="ECO:0000313" key="2">
    <source>
        <dbReference type="EMBL" id="KAG0656508.1"/>
    </source>
</evidence>
<evidence type="ECO:0000256" key="1">
    <source>
        <dbReference type="SAM" id="MobiDB-lite"/>
    </source>
</evidence>
<dbReference type="AlphaFoldDB" id="A0A9P6VV23"/>
<feature type="compositionally biased region" description="Low complexity" evidence="1">
    <location>
        <begin position="222"/>
        <end position="246"/>
    </location>
</feature>
<sequence>MDCDDHVELLAFQSRRSDPVAPPLDQTHHAAAARLVQSCLARPYKLHKGEPWPRDPPIKPHPRTVWYETASAPPPPPAVTASASNVAALERSPASNRTRLPPDLPEFQHWRHLDVSARSGTTRSEGDEQRDAASISASSATAAPPSQGILRKRPPAAVAGAWAPTSGSSALLPQGSAHDGSITGTRRTTTTAATAASAAVSSGGSERVPPGQQKKSVRIESPRTTAARTATASATTLLPSSSRSPLRGANTTRTGRPTTESAAGSRRDKIVPVPRSGVRPRPSTENVHSLGDVCSAATATARPSRGIGAIERCIPPPYAHRVLDPLLNPATDAYDLNPARQEPSAVLHSFVDPSYARLCRRTPDEAGGKGAPELPLSSPATMEFLAPGRRGAWLIPISEGEAPVPLLTSPALWPADTTLPPSSRSSSSRPAKTTITRKARSTDGEDPAIPLEWTDARLVVLWIYLTSLHEGRGFGNIRAQAISGGGSSQGDLLKINCDAHLALAIRGLLDRLNVKGVAKRVGGGGDGGPANEKLQRLKREGACTDDDEKWFKGRALVWVDEQSRAILTA</sequence>
<feature type="compositionally biased region" description="Basic and acidic residues" evidence="1">
    <location>
        <begin position="106"/>
        <end position="115"/>
    </location>
</feature>
<feature type="region of interest" description="Disordered" evidence="1">
    <location>
        <begin position="415"/>
        <end position="444"/>
    </location>
</feature>
<dbReference type="EMBL" id="PUHQ01000096">
    <property type="protein sequence ID" value="KAG0656508.1"/>
    <property type="molecule type" value="Genomic_DNA"/>
</dbReference>
<feature type="compositionally biased region" description="Low complexity" evidence="1">
    <location>
        <begin position="79"/>
        <end position="88"/>
    </location>
</feature>
<keyword evidence="3" id="KW-1185">Reference proteome</keyword>
<organism evidence="2 3">
    <name type="scientific">Rhodotorula mucilaginosa</name>
    <name type="common">Yeast</name>
    <name type="synonym">Rhodotorula rubra</name>
    <dbReference type="NCBI Taxonomy" id="5537"/>
    <lineage>
        <taxon>Eukaryota</taxon>
        <taxon>Fungi</taxon>
        <taxon>Dikarya</taxon>
        <taxon>Basidiomycota</taxon>
        <taxon>Pucciniomycotina</taxon>
        <taxon>Microbotryomycetes</taxon>
        <taxon>Sporidiobolales</taxon>
        <taxon>Sporidiobolaceae</taxon>
        <taxon>Rhodotorula</taxon>
    </lineage>
</organism>
<comment type="caution">
    <text evidence="2">The sequence shown here is derived from an EMBL/GenBank/DDBJ whole genome shotgun (WGS) entry which is preliminary data.</text>
</comment>
<evidence type="ECO:0000313" key="3">
    <source>
        <dbReference type="Proteomes" id="UP000777482"/>
    </source>
</evidence>
<dbReference type="OrthoDB" id="3143319at2759"/>
<feature type="compositionally biased region" description="Low complexity" evidence="1">
    <location>
        <begin position="271"/>
        <end position="283"/>
    </location>
</feature>
<name>A0A9P6VV23_RHOMI</name>
<feature type="compositionally biased region" description="Low complexity" evidence="1">
    <location>
        <begin position="132"/>
        <end position="146"/>
    </location>
</feature>
<gene>
    <name evidence="2" type="ORF">C6P46_007081</name>
</gene>